<dbReference type="InterPro" id="IPR020846">
    <property type="entry name" value="MFS_dom"/>
</dbReference>
<feature type="transmembrane region" description="Helical" evidence="2">
    <location>
        <begin position="443"/>
        <end position="465"/>
    </location>
</feature>
<dbReference type="Proteomes" id="UP000322000">
    <property type="component" value="Chromosome 16"/>
</dbReference>
<evidence type="ECO:0000256" key="2">
    <source>
        <dbReference type="SAM" id="Phobius"/>
    </source>
</evidence>
<evidence type="ECO:0000313" key="5">
    <source>
        <dbReference type="RefSeq" id="XP_026739064.1"/>
    </source>
</evidence>
<feature type="transmembrane region" description="Helical" evidence="2">
    <location>
        <begin position="282"/>
        <end position="304"/>
    </location>
</feature>
<dbReference type="InterPro" id="IPR050327">
    <property type="entry name" value="Proton-linked_MCT"/>
</dbReference>
<dbReference type="PANTHER" id="PTHR11360">
    <property type="entry name" value="MONOCARBOXYLATE TRANSPORTER"/>
    <property type="match status" value="1"/>
</dbReference>
<protein>
    <submittedName>
        <fullName evidence="5">Monocarboxylate transporter 6-like</fullName>
    </submittedName>
</protein>
<evidence type="ECO:0000313" key="4">
    <source>
        <dbReference type="Proteomes" id="UP000322000"/>
    </source>
</evidence>
<name>A0A7E5WEG6_TRINI</name>
<feature type="domain" description="Major facilitator superfamily (MFS) profile" evidence="3">
    <location>
        <begin position="29"/>
        <end position="470"/>
    </location>
</feature>
<dbReference type="InParanoid" id="A0A7E5WEG6"/>
<feature type="transmembrane region" description="Helical" evidence="2">
    <location>
        <begin position="152"/>
        <end position="175"/>
    </location>
</feature>
<feature type="transmembrane region" description="Helical" evidence="2">
    <location>
        <begin position="96"/>
        <end position="114"/>
    </location>
</feature>
<dbReference type="PROSITE" id="PS50850">
    <property type="entry name" value="MFS"/>
    <property type="match status" value="1"/>
</dbReference>
<dbReference type="GO" id="GO:0016020">
    <property type="term" value="C:membrane"/>
    <property type="evidence" value="ECO:0007669"/>
    <property type="project" value="UniProtKB-SubCell"/>
</dbReference>
<keyword evidence="2" id="KW-1133">Transmembrane helix</keyword>
<evidence type="ECO:0000259" key="3">
    <source>
        <dbReference type="PROSITE" id="PS50850"/>
    </source>
</evidence>
<keyword evidence="4" id="KW-1185">Reference proteome</keyword>
<keyword evidence="2" id="KW-0812">Transmembrane</keyword>
<feature type="transmembrane region" description="Helical" evidence="2">
    <location>
        <begin position="319"/>
        <end position="340"/>
    </location>
</feature>
<dbReference type="InterPro" id="IPR011701">
    <property type="entry name" value="MFS"/>
</dbReference>
<organism evidence="4 5">
    <name type="scientific">Trichoplusia ni</name>
    <name type="common">Cabbage looper</name>
    <dbReference type="NCBI Taxonomy" id="7111"/>
    <lineage>
        <taxon>Eukaryota</taxon>
        <taxon>Metazoa</taxon>
        <taxon>Ecdysozoa</taxon>
        <taxon>Arthropoda</taxon>
        <taxon>Hexapoda</taxon>
        <taxon>Insecta</taxon>
        <taxon>Pterygota</taxon>
        <taxon>Neoptera</taxon>
        <taxon>Endopterygota</taxon>
        <taxon>Lepidoptera</taxon>
        <taxon>Glossata</taxon>
        <taxon>Ditrysia</taxon>
        <taxon>Noctuoidea</taxon>
        <taxon>Noctuidae</taxon>
        <taxon>Plusiinae</taxon>
        <taxon>Trichoplusia</taxon>
    </lineage>
</organism>
<feature type="transmembrane region" description="Helical" evidence="2">
    <location>
        <begin position="25"/>
        <end position="52"/>
    </location>
</feature>
<dbReference type="SUPFAM" id="SSF103473">
    <property type="entry name" value="MFS general substrate transporter"/>
    <property type="match status" value="1"/>
</dbReference>
<proteinExistence type="predicted"/>
<sequence>MSVKERKDSYQLLSKQYELVAPDGGWGYVVALAAIVVFTSTTGFAGCFGMIYNDFMTEVGMTSADVTLSAGIVCMAVAFSGFFTSALLKRMSLRKLAFAAVIVYCGGTFGQIIMTTKLHFYIFQGVMQGSGLGIIMTLTFTAMNDYFVKKRVLVMSFVQTVTGILTMVAPMFIKWALERYGFRGCMIILAGISLSNVFAVLTFQPIKRHLKKVEIPGAPETYEPLTEKVGEKKLDTPVIKLTDIEENITKLNYEGYSEDNLKKSFLRKALESFLDIELCKSFILTCPCLGPAIVLTADNLYLMIFPQYLYTMEWSQENVALSIMAYGFGDMITRVLLIFISKWVDQLGVQKIYVFGIGVAVFSRFGLLWSPSAGVTTVLVYTALMGVSHCVIAVLMPMVISDAVAPEKFTAAMGFCLLVLGVTSMVLGPVVGAIRDYTNNYDAAFYVITLFYLMFLILWPIELFVRSRRMKKLKTESSNINK</sequence>
<feature type="transmembrane region" description="Helical" evidence="2">
    <location>
        <begin position="64"/>
        <end position="84"/>
    </location>
</feature>
<comment type="subcellular location">
    <subcellularLocation>
        <location evidence="1">Membrane</location>
        <topology evidence="1">Multi-pass membrane protein</topology>
    </subcellularLocation>
</comment>
<accession>A0A7E5WEG6</accession>
<feature type="transmembrane region" description="Helical" evidence="2">
    <location>
        <begin position="352"/>
        <end position="372"/>
    </location>
</feature>
<dbReference type="GeneID" id="113501937"/>
<feature type="transmembrane region" description="Helical" evidence="2">
    <location>
        <begin position="120"/>
        <end position="140"/>
    </location>
</feature>
<dbReference type="OrthoDB" id="6499973at2759"/>
<feature type="transmembrane region" description="Helical" evidence="2">
    <location>
        <begin position="181"/>
        <end position="203"/>
    </location>
</feature>
<dbReference type="GO" id="GO:0008028">
    <property type="term" value="F:monocarboxylic acid transmembrane transporter activity"/>
    <property type="evidence" value="ECO:0007669"/>
    <property type="project" value="TreeGrafter"/>
</dbReference>
<feature type="transmembrane region" description="Helical" evidence="2">
    <location>
        <begin position="412"/>
        <end position="431"/>
    </location>
</feature>
<dbReference type="RefSeq" id="XP_026739064.1">
    <property type="nucleotide sequence ID" value="XM_026883263.1"/>
</dbReference>
<keyword evidence="2" id="KW-0472">Membrane</keyword>
<dbReference type="InterPro" id="IPR036259">
    <property type="entry name" value="MFS_trans_sf"/>
</dbReference>
<dbReference type="KEGG" id="tnl:113501937"/>
<dbReference type="AlphaFoldDB" id="A0A7E5WEG6"/>
<dbReference type="PANTHER" id="PTHR11360:SF309">
    <property type="entry name" value="MONOCARBOXYLATE TRANSPORTER 7-LIKE PROTEIN"/>
    <property type="match status" value="1"/>
</dbReference>
<dbReference type="Gene3D" id="1.20.1250.20">
    <property type="entry name" value="MFS general substrate transporter like domains"/>
    <property type="match status" value="1"/>
</dbReference>
<reference evidence="5" key="1">
    <citation type="submission" date="2025-08" db="UniProtKB">
        <authorList>
            <consortium name="RefSeq"/>
        </authorList>
    </citation>
    <scope>IDENTIFICATION</scope>
</reference>
<gene>
    <name evidence="5" type="primary">LOC113501937</name>
</gene>
<dbReference type="Pfam" id="PF07690">
    <property type="entry name" value="MFS_1"/>
    <property type="match status" value="1"/>
</dbReference>
<feature type="transmembrane region" description="Helical" evidence="2">
    <location>
        <begin position="378"/>
        <end position="400"/>
    </location>
</feature>
<evidence type="ECO:0000256" key="1">
    <source>
        <dbReference type="ARBA" id="ARBA00004141"/>
    </source>
</evidence>